<feature type="region of interest" description="Disordered" evidence="1">
    <location>
        <begin position="94"/>
        <end position="121"/>
    </location>
</feature>
<evidence type="ECO:0000313" key="3">
    <source>
        <dbReference type="Proteomes" id="UP001160148"/>
    </source>
</evidence>
<reference evidence="2 3" key="1">
    <citation type="submission" date="2023-01" db="EMBL/GenBank/DDBJ databases">
        <authorList>
            <person name="Whitehead M."/>
        </authorList>
    </citation>
    <scope>NUCLEOTIDE SEQUENCE [LARGE SCALE GENOMIC DNA]</scope>
</reference>
<proteinExistence type="predicted"/>
<protein>
    <recommendedName>
        <fullName evidence="4">Ribosomal protein S14</fullName>
    </recommendedName>
</protein>
<keyword evidence="3" id="KW-1185">Reference proteome</keyword>
<dbReference type="Proteomes" id="UP001160148">
    <property type="component" value="Unassembled WGS sequence"/>
</dbReference>
<dbReference type="AlphaFoldDB" id="A0AAV0XMM4"/>
<comment type="caution">
    <text evidence="2">The sequence shown here is derived from an EMBL/GenBank/DDBJ whole genome shotgun (WGS) entry which is preliminary data.</text>
</comment>
<evidence type="ECO:0000313" key="2">
    <source>
        <dbReference type="EMBL" id="CAI6369854.1"/>
    </source>
</evidence>
<dbReference type="EMBL" id="CARXXK010000084">
    <property type="protein sequence ID" value="CAI6369854.1"/>
    <property type="molecule type" value="Genomic_DNA"/>
</dbReference>
<gene>
    <name evidence="2" type="ORF">MEUPH1_LOCUS24041</name>
</gene>
<name>A0AAV0XMM4_9HEMI</name>
<sequence length="121" mass="14077">MTKNSKTINHSPADSLPTSIQNIIKQKHKARRIWQNTRNPAVKRRLNQLTRRVKWELDNLRYNSYRAYLNKINPNDSSLWLATKRLLKQQDVIPPLKNGPAKFETNAEKSSKTISHPVLPP</sequence>
<evidence type="ECO:0008006" key="4">
    <source>
        <dbReference type="Google" id="ProtNLM"/>
    </source>
</evidence>
<evidence type="ECO:0000256" key="1">
    <source>
        <dbReference type="SAM" id="MobiDB-lite"/>
    </source>
</evidence>
<organism evidence="2 3">
    <name type="scientific">Macrosiphum euphorbiae</name>
    <name type="common">potato aphid</name>
    <dbReference type="NCBI Taxonomy" id="13131"/>
    <lineage>
        <taxon>Eukaryota</taxon>
        <taxon>Metazoa</taxon>
        <taxon>Ecdysozoa</taxon>
        <taxon>Arthropoda</taxon>
        <taxon>Hexapoda</taxon>
        <taxon>Insecta</taxon>
        <taxon>Pterygota</taxon>
        <taxon>Neoptera</taxon>
        <taxon>Paraneoptera</taxon>
        <taxon>Hemiptera</taxon>
        <taxon>Sternorrhyncha</taxon>
        <taxon>Aphidomorpha</taxon>
        <taxon>Aphidoidea</taxon>
        <taxon>Aphididae</taxon>
        <taxon>Macrosiphini</taxon>
        <taxon>Macrosiphum</taxon>
    </lineage>
</organism>
<accession>A0AAV0XMM4</accession>